<dbReference type="Proteomes" id="UP000219338">
    <property type="component" value="Unassembled WGS sequence"/>
</dbReference>
<dbReference type="EMBL" id="FUEG01000022">
    <property type="protein sequence ID" value="SJL13993.1"/>
    <property type="molecule type" value="Genomic_DNA"/>
</dbReference>
<dbReference type="OMA" id="WELMDAM"/>
<dbReference type="InterPro" id="IPR036691">
    <property type="entry name" value="Endo/exonu/phosph_ase_sf"/>
</dbReference>
<dbReference type="AlphaFoldDB" id="A0A284RYZ7"/>
<evidence type="ECO:0008006" key="3">
    <source>
        <dbReference type="Google" id="ProtNLM"/>
    </source>
</evidence>
<evidence type="ECO:0000313" key="1">
    <source>
        <dbReference type="EMBL" id="SJL13993.1"/>
    </source>
</evidence>
<organism evidence="1 2">
    <name type="scientific">Armillaria ostoyae</name>
    <name type="common">Armillaria root rot fungus</name>
    <dbReference type="NCBI Taxonomy" id="47428"/>
    <lineage>
        <taxon>Eukaryota</taxon>
        <taxon>Fungi</taxon>
        <taxon>Dikarya</taxon>
        <taxon>Basidiomycota</taxon>
        <taxon>Agaricomycotina</taxon>
        <taxon>Agaricomycetes</taxon>
        <taxon>Agaricomycetidae</taxon>
        <taxon>Agaricales</taxon>
        <taxon>Marasmiineae</taxon>
        <taxon>Physalacriaceae</taxon>
        <taxon>Armillaria</taxon>
    </lineage>
</organism>
<proteinExistence type="predicted"/>
<evidence type="ECO:0000313" key="2">
    <source>
        <dbReference type="Proteomes" id="UP000219338"/>
    </source>
</evidence>
<reference evidence="2" key="1">
    <citation type="journal article" date="2017" name="Nat. Ecol. Evol.">
        <title>Genome expansion and lineage-specific genetic innovations in the forest pathogenic fungi Armillaria.</title>
        <authorList>
            <person name="Sipos G."/>
            <person name="Prasanna A.N."/>
            <person name="Walter M.C."/>
            <person name="O'Connor E."/>
            <person name="Balint B."/>
            <person name="Krizsan K."/>
            <person name="Kiss B."/>
            <person name="Hess J."/>
            <person name="Varga T."/>
            <person name="Slot J."/>
            <person name="Riley R."/>
            <person name="Boka B."/>
            <person name="Rigling D."/>
            <person name="Barry K."/>
            <person name="Lee J."/>
            <person name="Mihaltcheva S."/>
            <person name="LaButti K."/>
            <person name="Lipzen A."/>
            <person name="Waldron R."/>
            <person name="Moloney N.M."/>
            <person name="Sperisen C."/>
            <person name="Kredics L."/>
            <person name="Vagvoelgyi C."/>
            <person name="Patrignani A."/>
            <person name="Fitzpatrick D."/>
            <person name="Nagy I."/>
            <person name="Doyle S."/>
            <person name="Anderson J.B."/>
            <person name="Grigoriev I.V."/>
            <person name="Gueldener U."/>
            <person name="Muensterkoetter M."/>
            <person name="Nagy L.G."/>
        </authorList>
    </citation>
    <scope>NUCLEOTIDE SEQUENCE [LARGE SCALE GENOMIC DNA]</scope>
    <source>
        <strain evidence="2">C18/9</strain>
    </source>
</reference>
<gene>
    <name evidence="1" type="ORF">ARMOST_17445</name>
</gene>
<dbReference type="SUPFAM" id="SSF56219">
    <property type="entry name" value="DNase I-like"/>
    <property type="match status" value="1"/>
</dbReference>
<accession>A0A284RYZ7</accession>
<keyword evidence="2" id="KW-1185">Reference proteome</keyword>
<sequence length="144" mass="16244">MSNTPNTNTTDNTARLKLYQLNVNKSLLAHSSLLHQIKNDDDIIMIQEPYISKQGKSRATQGWVTVYPPSHEEDPSHTRALTLINRSISTNTWSSIPLATQDAIAIILWTPTESLIIVNVYSDGDSIETWELMDAMLTKFTTQR</sequence>
<name>A0A284RYZ7_ARMOS</name>
<dbReference type="OrthoDB" id="2840473at2759"/>
<protein>
    <recommendedName>
        <fullName evidence="3">Endonuclease/exonuclease/phosphatase domain-containing protein</fullName>
    </recommendedName>
</protein>
<dbReference type="Gene3D" id="3.60.10.10">
    <property type="entry name" value="Endonuclease/exonuclease/phosphatase"/>
    <property type="match status" value="1"/>
</dbReference>
<dbReference type="STRING" id="47428.A0A284RYZ7"/>